<dbReference type="EMBL" id="JACDUS010000005">
    <property type="protein sequence ID" value="MBA2881819.1"/>
    <property type="molecule type" value="Genomic_DNA"/>
</dbReference>
<sequence length="224" mass="25710">MLNQPPFLLSVYDYTGNWARPYIDAGWRVLLWDQHFEGSILEGFGRLVSLVEEENEGRVDGLLAAPPCTAFAASGARWWQYKDSPGSAEPPWESFTEQMVGLTLIVWEMVVRFRPRFWALENPVGRIEKLCPELKPFRRMSFNPCDYGDPYIKKTILWGDFNPNLPRNPVRPVEGSKMHRLPAGRRRSELRSVTPSGFARAFYKANHDLSINFASGRQLELFAS</sequence>
<dbReference type="RefSeq" id="WP_181551468.1">
    <property type="nucleotide sequence ID" value="NZ_JACDUS010000005.1"/>
</dbReference>
<comment type="caution">
    <text evidence="1">The sequence shown here is derived from an EMBL/GenBank/DDBJ whole genome shotgun (WGS) entry which is preliminary data.</text>
</comment>
<reference evidence="1 2" key="1">
    <citation type="submission" date="2020-07" db="EMBL/GenBank/DDBJ databases">
        <title>Genomic Encyclopedia of Type Strains, Phase IV (KMG-IV): sequencing the most valuable type-strain genomes for metagenomic binning, comparative biology and taxonomic classification.</title>
        <authorList>
            <person name="Goeker M."/>
        </authorList>
    </citation>
    <scope>NUCLEOTIDE SEQUENCE [LARGE SCALE GENOMIC DNA]</scope>
    <source>
        <strain evidence="1 2">DSM 17721</strain>
    </source>
</reference>
<evidence type="ECO:0000313" key="1">
    <source>
        <dbReference type="EMBL" id="MBA2881819.1"/>
    </source>
</evidence>
<evidence type="ECO:0000313" key="2">
    <source>
        <dbReference type="Proteomes" id="UP000525298"/>
    </source>
</evidence>
<proteinExistence type="predicted"/>
<protein>
    <recommendedName>
        <fullName evidence="3">DNA (cytosine-5-)-methyltransferase</fullName>
    </recommendedName>
</protein>
<keyword evidence="2" id="KW-1185">Reference proteome</keyword>
<dbReference type="Proteomes" id="UP000525298">
    <property type="component" value="Unassembled WGS sequence"/>
</dbReference>
<name>A0A7W0C9T4_9BACT</name>
<accession>A0A7W0C9T4</accession>
<gene>
    <name evidence="1" type="ORF">HNR65_002150</name>
</gene>
<evidence type="ECO:0008006" key="3">
    <source>
        <dbReference type="Google" id="ProtNLM"/>
    </source>
</evidence>
<organism evidence="1 2">
    <name type="scientific">Desulfosalsimonas propionicica</name>
    <dbReference type="NCBI Taxonomy" id="332175"/>
    <lineage>
        <taxon>Bacteria</taxon>
        <taxon>Pseudomonadati</taxon>
        <taxon>Thermodesulfobacteriota</taxon>
        <taxon>Desulfobacteria</taxon>
        <taxon>Desulfobacterales</taxon>
        <taxon>Desulfosalsimonadaceae</taxon>
        <taxon>Desulfosalsimonas</taxon>
    </lineage>
</organism>
<dbReference type="AlphaFoldDB" id="A0A7W0C9T4"/>